<dbReference type="Proteomes" id="UP000325579">
    <property type="component" value="Unassembled WGS sequence"/>
</dbReference>
<reference evidence="1 2" key="1">
    <citation type="submission" date="2019-04" db="EMBL/GenBank/DDBJ databases">
        <authorList>
            <consortium name="DOE Joint Genome Institute"/>
            <person name="Mondo S."/>
            <person name="Kjaerbolling I."/>
            <person name="Vesth T."/>
            <person name="Frisvad J.C."/>
            <person name="Nybo J.L."/>
            <person name="Theobald S."/>
            <person name="Kildgaard S."/>
            <person name="Isbrandt T."/>
            <person name="Kuo A."/>
            <person name="Sato A."/>
            <person name="Lyhne E.K."/>
            <person name="Kogle M.E."/>
            <person name="Wiebenga A."/>
            <person name="Kun R.S."/>
            <person name="Lubbers R.J."/>
            <person name="Makela M.R."/>
            <person name="Barry K."/>
            <person name="Chovatia M."/>
            <person name="Clum A."/>
            <person name="Daum C."/>
            <person name="Haridas S."/>
            <person name="He G."/>
            <person name="LaButti K."/>
            <person name="Lipzen A."/>
            <person name="Riley R."/>
            <person name="Salamov A."/>
            <person name="Simmons B.A."/>
            <person name="Magnuson J.K."/>
            <person name="Henrissat B."/>
            <person name="Mortensen U.H."/>
            <person name="Larsen T.O."/>
            <person name="Devries R.P."/>
            <person name="Grigoriev I.V."/>
            <person name="Machida M."/>
            <person name="Baker S.E."/>
            <person name="Andersen M.R."/>
            <person name="Cantor M.N."/>
            <person name="Hua S.X."/>
        </authorList>
    </citation>
    <scope>NUCLEOTIDE SEQUENCE [LARGE SCALE GENOMIC DNA]</scope>
    <source>
        <strain evidence="1 2">CBS 119388</strain>
    </source>
</reference>
<dbReference type="GeneID" id="43672176"/>
<protein>
    <submittedName>
        <fullName evidence="1">Uncharacterized protein</fullName>
    </submittedName>
</protein>
<keyword evidence="2" id="KW-1185">Reference proteome</keyword>
<dbReference type="EMBL" id="ML736783">
    <property type="protein sequence ID" value="KAE8402865.1"/>
    <property type="molecule type" value="Genomic_DNA"/>
</dbReference>
<proteinExistence type="predicted"/>
<evidence type="ECO:0000313" key="2">
    <source>
        <dbReference type="Proteomes" id="UP000325579"/>
    </source>
</evidence>
<sequence>MSINRMSIKYVLNTVEPDTSIYDGGQALFESSIDQCYEADSVPPSYQPLPEWPSTTHRHKYP</sequence>
<accession>A0A5N7D9P6</accession>
<accession>A0A5N6I8Y3</accession>
<name>A0A5N7D9P6_9EURO</name>
<gene>
    <name evidence="1" type="ORF">BDV37DRAFT_284360</name>
</gene>
<evidence type="ECO:0000313" key="1">
    <source>
        <dbReference type="EMBL" id="KAE8402865.1"/>
    </source>
</evidence>
<organism evidence="1 2">
    <name type="scientific">Aspergillus pseudonomiae</name>
    <dbReference type="NCBI Taxonomy" id="1506151"/>
    <lineage>
        <taxon>Eukaryota</taxon>
        <taxon>Fungi</taxon>
        <taxon>Dikarya</taxon>
        <taxon>Ascomycota</taxon>
        <taxon>Pezizomycotina</taxon>
        <taxon>Eurotiomycetes</taxon>
        <taxon>Eurotiomycetidae</taxon>
        <taxon>Eurotiales</taxon>
        <taxon>Aspergillaceae</taxon>
        <taxon>Aspergillus</taxon>
        <taxon>Aspergillus subgen. Circumdati</taxon>
    </lineage>
</organism>
<dbReference type="RefSeq" id="XP_031940184.1">
    <property type="nucleotide sequence ID" value="XM_032087485.1"/>
</dbReference>
<dbReference type="AlphaFoldDB" id="A0A5N7D9P6"/>
<dbReference type="OrthoDB" id="10349218at2759"/>